<feature type="chain" id="PRO_5017940839" description="Ecp2 effector protein domain-containing protein" evidence="1">
    <location>
        <begin position="20"/>
        <end position="168"/>
    </location>
</feature>
<reference evidence="2 3" key="1">
    <citation type="journal article" date="2018" name="Nat. Ecol. Evol.">
        <title>Pezizomycetes genomes reveal the molecular basis of ectomycorrhizal truffle lifestyle.</title>
        <authorList>
            <person name="Murat C."/>
            <person name="Payen T."/>
            <person name="Noel B."/>
            <person name="Kuo A."/>
            <person name="Morin E."/>
            <person name="Chen J."/>
            <person name="Kohler A."/>
            <person name="Krizsan K."/>
            <person name="Balestrini R."/>
            <person name="Da Silva C."/>
            <person name="Montanini B."/>
            <person name="Hainaut M."/>
            <person name="Levati E."/>
            <person name="Barry K.W."/>
            <person name="Belfiori B."/>
            <person name="Cichocki N."/>
            <person name="Clum A."/>
            <person name="Dockter R.B."/>
            <person name="Fauchery L."/>
            <person name="Guy J."/>
            <person name="Iotti M."/>
            <person name="Le Tacon F."/>
            <person name="Lindquist E.A."/>
            <person name="Lipzen A."/>
            <person name="Malagnac F."/>
            <person name="Mello A."/>
            <person name="Molinier V."/>
            <person name="Miyauchi S."/>
            <person name="Poulain J."/>
            <person name="Riccioni C."/>
            <person name="Rubini A."/>
            <person name="Sitrit Y."/>
            <person name="Splivallo R."/>
            <person name="Traeger S."/>
            <person name="Wang M."/>
            <person name="Zifcakova L."/>
            <person name="Wipf D."/>
            <person name="Zambonelli A."/>
            <person name="Paolocci F."/>
            <person name="Nowrousian M."/>
            <person name="Ottonello S."/>
            <person name="Baldrian P."/>
            <person name="Spatafora J.W."/>
            <person name="Henrissat B."/>
            <person name="Nagy L.G."/>
            <person name="Aury J.M."/>
            <person name="Wincker P."/>
            <person name="Grigoriev I.V."/>
            <person name="Bonfante P."/>
            <person name="Martin F.M."/>
        </authorList>
    </citation>
    <scope>NUCLEOTIDE SEQUENCE [LARGE SCALE GENOMIC DNA]</scope>
    <source>
        <strain evidence="2 3">120613-1</strain>
    </source>
</reference>
<accession>A0A3N4J1I2</accession>
<dbReference type="EMBL" id="ML120505">
    <property type="protein sequence ID" value="RPA91077.1"/>
    <property type="molecule type" value="Genomic_DNA"/>
</dbReference>
<dbReference type="Proteomes" id="UP000276215">
    <property type="component" value="Unassembled WGS sequence"/>
</dbReference>
<dbReference type="AlphaFoldDB" id="A0A3N4J1I2"/>
<sequence>MFIPKLILLALTLVALVLALPAEPTWDTPEDIAALAILNDLTHKPIDLNFMPELGQYNVTAQATYICDTTTGSPRAYDVRQVAIGLRDRFGEAMCRQENHFESKCTQLLAWGNAAVSMCGVPMRWMPCSTAAWAVFWIVDHCEWKGLAGGRLFFDDDPPSRIAVHKRF</sequence>
<keyword evidence="3" id="KW-1185">Reference proteome</keyword>
<protein>
    <recommendedName>
        <fullName evidence="4">Ecp2 effector protein domain-containing protein</fullName>
    </recommendedName>
</protein>
<gene>
    <name evidence="2" type="ORF">L873DRAFT_1820015</name>
</gene>
<dbReference type="OrthoDB" id="5366802at2759"/>
<keyword evidence="1" id="KW-0732">Signal</keyword>
<evidence type="ECO:0000313" key="3">
    <source>
        <dbReference type="Proteomes" id="UP000276215"/>
    </source>
</evidence>
<name>A0A3N4J1I2_9PEZI</name>
<evidence type="ECO:0000313" key="2">
    <source>
        <dbReference type="EMBL" id="RPA91077.1"/>
    </source>
</evidence>
<feature type="signal peptide" evidence="1">
    <location>
        <begin position="1"/>
        <end position="19"/>
    </location>
</feature>
<organism evidence="2 3">
    <name type="scientific">Choiromyces venosus 120613-1</name>
    <dbReference type="NCBI Taxonomy" id="1336337"/>
    <lineage>
        <taxon>Eukaryota</taxon>
        <taxon>Fungi</taxon>
        <taxon>Dikarya</taxon>
        <taxon>Ascomycota</taxon>
        <taxon>Pezizomycotina</taxon>
        <taxon>Pezizomycetes</taxon>
        <taxon>Pezizales</taxon>
        <taxon>Tuberaceae</taxon>
        <taxon>Choiromyces</taxon>
    </lineage>
</organism>
<proteinExistence type="predicted"/>
<evidence type="ECO:0000256" key="1">
    <source>
        <dbReference type="SAM" id="SignalP"/>
    </source>
</evidence>
<evidence type="ECO:0008006" key="4">
    <source>
        <dbReference type="Google" id="ProtNLM"/>
    </source>
</evidence>